<dbReference type="Proteomes" id="UP000001190">
    <property type="component" value="Chromosome"/>
</dbReference>
<evidence type="ECO:0000313" key="9">
    <source>
        <dbReference type="EMBL" id="ACC39708.1"/>
    </source>
</evidence>
<accession>B2HDZ2</accession>
<dbReference type="Pfam" id="PF02770">
    <property type="entry name" value="Acyl-CoA_dh_M"/>
    <property type="match status" value="1"/>
</dbReference>
<dbReference type="PROSITE" id="PS00012">
    <property type="entry name" value="PHOSPHOPANTETHEINE"/>
    <property type="match status" value="2"/>
</dbReference>
<dbReference type="InterPro" id="IPR020806">
    <property type="entry name" value="PKS_PP-bd"/>
</dbReference>
<keyword evidence="4" id="KW-0596">Phosphopantetheine</keyword>
<dbReference type="Gene3D" id="3.30.559.30">
    <property type="entry name" value="Nonribosomal peptide synthetase, condensation domain"/>
    <property type="match status" value="3"/>
</dbReference>
<evidence type="ECO:0000313" key="10">
    <source>
        <dbReference type="Proteomes" id="UP000001190"/>
    </source>
</evidence>
<dbReference type="Gene3D" id="3.30.559.10">
    <property type="entry name" value="Chloramphenicol acetyltransferase-like domain"/>
    <property type="match status" value="3"/>
</dbReference>
<comment type="cofactor">
    <cofactor evidence="1">
        <name>pantetheine 4'-phosphate</name>
        <dbReference type="ChEBI" id="CHEBI:47942"/>
    </cofactor>
</comment>
<feature type="domain" description="Carrier" evidence="8">
    <location>
        <begin position="1015"/>
        <end position="1090"/>
    </location>
</feature>
<comment type="cofactor">
    <cofactor evidence="2">
        <name>FAD</name>
        <dbReference type="ChEBI" id="CHEBI:57692"/>
    </cofactor>
</comment>
<dbReference type="Pfam" id="PF00441">
    <property type="entry name" value="Acyl-CoA_dh_1"/>
    <property type="match status" value="1"/>
</dbReference>
<evidence type="ECO:0000256" key="1">
    <source>
        <dbReference type="ARBA" id="ARBA00001957"/>
    </source>
</evidence>
<dbReference type="InterPro" id="IPR009075">
    <property type="entry name" value="AcylCo_DH/oxidase_C"/>
</dbReference>
<keyword evidence="6" id="KW-0285">Flavoprotein</keyword>
<dbReference type="GO" id="GO:0043041">
    <property type="term" value="P:amino acid activation for nonribosomal peptide biosynthetic process"/>
    <property type="evidence" value="ECO:0007669"/>
    <property type="project" value="TreeGrafter"/>
</dbReference>
<dbReference type="FunFam" id="3.40.50.12780:FF:000012">
    <property type="entry name" value="Non-ribosomal peptide synthetase"/>
    <property type="match status" value="1"/>
</dbReference>
<keyword evidence="10" id="KW-1185">Reference proteome</keyword>
<dbReference type="InterPro" id="IPR042099">
    <property type="entry name" value="ANL_N_sf"/>
</dbReference>
<dbReference type="InterPro" id="IPR046373">
    <property type="entry name" value="Acyl-CoA_Oxase/DH_mid-dom_sf"/>
</dbReference>
<evidence type="ECO:0000256" key="4">
    <source>
        <dbReference type="ARBA" id="ARBA00022450"/>
    </source>
</evidence>
<dbReference type="GO" id="GO:0005829">
    <property type="term" value="C:cytosol"/>
    <property type="evidence" value="ECO:0007669"/>
    <property type="project" value="TreeGrafter"/>
</dbReference>
<dbReference type="GO" id="GO:0016627">
    <property type="term" value="F:oxidoreductase activity, acting on the CH-CH group of donors"/>
    <property type="evidence" value="ECO:0007669"/>
    <property type="project" value="InterPro"/>
</dbReference>
<dbReference type="PROSITE" id="PS50075">
    <property type="entry name" value="CARRIER"/>
    <property type="match status" value="3"/>
</dbReference>
<dbReference type="InterPro" id="IPR010071">
    <property type="entry name" value="AA_adenyl_dom"/>
</dbReference>
<dbReference type="GO" id="GO:0050660">
    <property type="term" value="F:flavin adenine dinucleotide binding"/>
    <property type="evidence" value="ECO:0007669"/>
    <property type="project" value="InterPro"/>
</dbReference>
<dbReference type="Pfam" id="PF00501">
    <property type="entry name" value="AMP-binding"/>
    <property type="match status" value="2"/>
</dbReference>
<dbReference type="InterPro" id="IPR025110">
    <property type="entry name" value="AMP-bd_C"/>
</dbReference>
<dbReference type="Gene3D" id="3.30.300.30">
    <property type="match status" value="2"/>
</dbReference>
<dbReference type="OrthoDB" id="2472181at2"/>
<dbReference type="InterPro" id="IPR000873">
    <property type="entry name" value="AMP-dep_synth/lig_dom"/>
</dbReference>
<dbReference type="Gene3D" id="1.20.140.10">
    <property type="entry name" value="Butyryl-CoA Dehydrogenase, subunit A, domain 3"/>
    <property type="match status" value="1"/>
</dbReference>
<dbReference type="SMART" id="SM00823">
    <property type="entry name" value="PKS_PP"/>
    <property type="match status" value="3"/>
</dbReference>
<dbReference type="GO" id="GO:0031177">
    <property type="term" value="F:phosphopantetheine binding"/>
    <property type="evidence" value="ECO:0007669"/>
    <property type="project" value="InterPro"/>
</dbReference>
<dbReference type="InterPro" id="IPR006091">
    <property type="entry name" value="Acyl-CoA_Oxase/DH_mid-dom"/>
</dbReference>
<dbReference type="InterPro" id="IPR037069">
    <property type="entry name" value="AcylCoA_DH/ox_N_sf"/>
</dbReference>
<dbReference type="Gene3D" id="3.40.50.12780">
    <property type="entry name" value="N-terminal domain of ligase-like"/>
    <property type="match status" value="2"/>
</dbReference>
<dbReference type="Gene3D" id="1.10.540.10">
    <property type="entry name" value="Acyl-CoA dehydrogenase/oxidase, N-terminal domain"/>
    <property type="match status" value="1"/>
</dbReference>
<dbReference type="NCBIfam" id="TIGR01733">
    <property type="entry name" value="AA-adenyl-dom"/>
    <property type="match status" value="2"/>
</dbReference>
<dbReference type="UniPathway" id="UPA00011"/>
<dbReference type="PROSITE" id="PS00455">
    <property type="entry name" value="AMP_BINDING"/>
    <property type="match status" value="2"/>
</dbReference>
<feature type="domain" description="Carrier" evidence="8">
    <location>
        <begin position="2529"/>
        <end position="2603"/>
    </location>
</feature>
<dbReference type="eggNOG" id="COG1020">
    <property type="taxonomic scope" value="Bacteria"/>
</dbReference>
<evidence type="ECO:0000256" key="7">
    <source>
        <dbReference type="ARBA" id="ARBA00022827"/>
    </source>
</evidence>
<keyword evidence="5" id="KW-0597">Phosphoprotein</keyword>
<dbReference type="CDD" id="cd19531">
    <property type="entry name" value="LCL_NRPS-like"/>
    <property type="match status" value="2"/>
</dbReference>
<dbReference type="CDD" id="cd17643">
    <property type="entry name" value="A_NRPS_Cytc1-like"/>
    <property type="match status" value="1"/>
</dbReference>
<dbReference type="Gene3D" id="2.40.110.10">
    <property type="entry name" value="Butyryl-CoA Dehydrogenase, subunit A, domain 2"/>
    <property type="match status" value="1"/>
</dbReference>
<dbReference type="HOGENOM" id="CLU_000385_0_0_11"/>
<reference evidence="9 10" key="1">
    <citation type="journal article" date="2008" name="Genome Res.">
        <title>Insights from the complete genome sequence of Mycobacterium marinum on the evolution of Mycobacterium tuberculosis.</title>
        <authorList>
            <person name="Stinear T.P."/>
            <person name="Seemann T."/>
            <person name="Harrison P.F."/>
            <person name="Jenkin G.A."/>
            <person name="Davies J.K."/>
            <person name="Johnson P.D."/>
            <person name="Abdellah Z."/>
            <person name="Arrowsmith C."/>
            <person name="Chillingworth T."/>
            <person name="Churcher C."/>
            <person name="Clarke K."/>
            <person name="Cronin A."/>
            <person name="Davis P."/>
            <person name="Goodhead I."/>
            <person name="Holroyd N."/>
            <person name="Jagels K."/>
            <person name="Lord A."/>
            <person name="Moule S."/>
            <person name="Mungall K."/>
            <person name="Norbertczak H."/>
            <person name="Quail M.A."/>
            <person name="Rabbinowitsch E."/>
            <person name="Walker D."/>
            <person name="White B."/>
            <person name="Whitehead S."/>
            <person name="Small P.L."/>
            <person name="Brosch R."/>
            <person name="Ramakrishnan L."/>
            <person name="Fischbach M.A."/>
            <person name="Parkhill J."/>
            <person name="Cole S.T."/>
        </authorList>
    </citation>
    <scope>NUCLEOTIDE SEQUENCE [LARGE SCALE GENOMIC DNA]</scope>
    <source>
        <strain evidence="10">ATCC BAA-535 / M</strain>
    </source>
</reference>
<dbReference type="SUPFAM" id="SSF56801">
    <property type="entry name" value="Acetyl-CoA synthetase-like"/>
    <property type="match status" value="2"/>
</dbReference>
<dbReference type="Pfam" id="PF00668">
    <property type="entry name" value="Condensation"/>
    <property type="match status" value="3"/>
</dbReference>
<dbReference type="InterPro" id="IPR023213">
    <property type="entry name" value="CAT-like_dom_sf"/>
</dbReference>
<dbReference type="SUPFAM" id="SSF47203">
    <property type="entry name" value="Acyl-CoA dehydrogenase C-terminal domain-like"/>
    <property type="match status" value="1"/>
</dbReference>
<dbReference type="InterPro" id="IPR020845">
    <property type="entry name" value="AMP-binding_CS"/>
</dbReference>
<dbReference type="InterPro" id="IPR001242">
    <property type="entry name" value="Condensation_dom"/>
</dbReference>
<dbReference type="Pfam" id="PF13193">
    <property type="entry name" value="AMP-binding_C"/>
    <property type="match status" value="2"/>
</dbReference>
<organism evidence="9 10">
    <name type="scientific">Mycobacterium marinum (strain ATCC BAA-535 / M)</name>
    <dbReference type="NCBI Taxonomy" id="216594"/>
    <lineage>
        <taxon>Bacteria</taxon>
        <taxon>Bacillati</taxon>
        <taxon>Actinomycetota</taxon>
        <taxon>Actinomycetes</taxon>
        <taxon>Mycobacteriales</taxon>
        <taxon>Mycobacteriaceae</taxon>
        <taxon>Mycobacterium</taxon>
        <taxon>Mycobacterium ulcerans group</taxon>
    </lineage>
</organism>
<proteinExistence type="inferred from homology"/>
<dbReference type="STRING" id="216594.MMAR_1250"/>
<dbReference type="FunFam" id="3.40.50.980:FF:000001">
    <property type="entry name" value="Non-ribosomal peptide synthetase"/>
    <property type="match status" value="1"/>
</dbReference>
<dbReference type="CDD" id="cd05930">
    <property type="entry name" value="A_NRPS"/>
    <property type="match status" value="1"/>
</dbReference>
<dbReference type="InterPro" id="IPR036250">
    <property type="entry name" value="AcylCo_DH-like_C"/>
</dbReference>
<dbReference type="GO" id="GO:0044550">
    <property type="term" value="P:secondary metabolite biosynthetic process"/>
    <property type="evidence" value="ECO:0007669"/>
    <property type="project" value="TreeGrafter"/>
</dbReference>
<dbReference type="RefSeq" id="WP_012393124.1">
    <property type="nucleotide sequence ID" value="NC_010612.1"/>
</dbReference>
<dbReference type="InterPro" id="IPR036736">
    <property type="entry name" value="ACP-like_sf"/>
</dbReference>
<keyword evidence="7" id="KW-0274">FAD</keyword>
<sequence length="3157" mass="341170">MTAGTPTVSQCPGEDDGDQAARWVAASASLTLDRSLHELADAGHFGHISAGADGSAVDLAELSAIVERVGGIDVGHAALLAVHHGAMQTVLLHGSSQARQRFIDPMRTARLLGSLAITEPSVSGSNLRELVSTAIPDGSDWVISAAKSCITGAGCTGVFVTLVPFAVDGGTALTAVAIPADSPGVSVLPPERTFGLRSVPVSGIRFDGVRVAPWQILGGIGDGLEVIDQGLRIGRASAGAIGLGVMKRCAQLIYRFASQREVSTGLLITDPVVQRRTARIAAEIESIEALLGVVATEPDTPQEIFLTLKVAASEFAYHATDNAMQTLGWRGYVERNRVAALMRDVRFLRIGEGPSEALLTELGARLAARSDTVYDWMASRGSGRDAANRLREIVDELAADTSVNNFHDLGRLGGWAILAAVAPQGSAAQALIERGWRFERTKVGGRNEHASGYEQALPAYADAVGTLDEFLAGDAEVDPALHPLRRREAEPIVGPRRPGGDHSIHELVAAQIERTPQAIAIEDVHGATVTYAELGERVDAFAEHLAAAGVRPGDAIGVFLGRSVHLAVAALAIARSGAVVVVLNPTHPSARVADMITDAGVSRVVVDDQTRPLVPVNAPELIAADRAGAAVASMPPPQLDPAEPAYLNFTSGSTGRPKAVTSSHRAFCNQLLWRRDEFGLGGDDALLQTAAPTFDIFMWEIFGPLVAGARLVFNPGEWDPHSIVQRVRQSSITMLQIVPSQLDVLLEEPDLGQCMTLRYVFCGGEPLSLALCRRFAAVLPHAELVNLYGPTETTIDATFWRVEVADEASWAPIGRPIANACLYVVDPEGALAAPGGEGELWIGGAGVTMGYLGSPAITAQRFRRDVRCAHPGARVYRTGDRVRQRPDGTLEFLGRMDRQLKVHGVRIEPAEIERTLCEHPGVQHAVVTVKERAPGDKALAAYLISDSPNMELDLEAVLKTCRTKLPATMVPAAVMVLDSLPRTSTGKVDMAALPAVPFAGAAGAVGAADADADVRDVPQRLIGLARIWEEILGRPVLDPDADFFRIGGHSLAALRVIMRVRERMGVVLQMRDFVSAGTLTGLQDLIEQKLRQVATAAEVEMLEPAPVDRRAPLPLAPMQANLWYLQQLAPTMSAYNIVEAVHIRGEVDTRRLEAAFAAVIERHEALRTIFPYQQGQPVQVVLAPGGAAPIEHADLCGGGQDDGDARAHELIAELGARPFDLQKDLPIRVLLIALGADDHYLAWSVHHIAADGWSAAGLLNAELSKAYAALGRAARLPQLSLQPIDYHHWMAGQITSGDRAALEGYWSEHLRDAPPAIDLPRDFPRPLRGSFRGARVPIVIDDDDRAAVRALAREHGATPYSVLVAAFMAWIASRGRQRDIVIGGVTAGREHSGIENVIGNFASTLPLRCRLRDNPTFADLVVRARDEVQAMVDHSALAFPDIVNVVRAERAGTRNPIFQAVVTLFDGDIAPVRIEGAEVSHVAVDPGSAKFDLVASFADDGKTLGGFLEYDRELFKAATAERLAAELVATIGSLTRTPECRIEDYAVGGGAFVAVTPAPLTHAQLRIWLLDRRNAGGPELCAQRYFDLRGNVDVERLHDALELLAQRHPVLRTRFPERATGPVQIIGDAEPVQVRDLRGHDPSDQESLLRELVCADAARPIDITTDSPLRALILRLADDRVVLGLNYHQIVADDWAGATILAELSRLYGALGDGPLDDEPPAAPTMGQLALAESAQPRHRLEETDLPFWDEMLSGLPGRLELPTDFPAPSVASFSGARFESQLPDDVLERLDRFAAQIQVQRSTVVLAMWQYLLHRYTQQDALLVGLPFPARPAGVPEAAIGYFANLLPVRADFSPALTLRSLTTATAERLAATTAHADVPFEELRERFAARDKAASLIEAAFVPEVPGSYRPTLDGLDVTPVPHDPGRSLFWLSLSLQSDGTALRLVFEYRDALWDAPSIARMAAHLVTLLAAGLTQPDATLAEFSMLTQGETDQLRALDGRREIRPAHPALHRWFEDRARVDPDAEAVRFLGRGLTYAQLDTEANRLARFLIAGGVRPGDKVAMLLERTPLIPIAVLAIIKTGAAYVPLDPSWPPQRAELVLCDCAPSAILTETALQQVVADHDAPILQLDALDLSDQPGTGVDIEVNGDDVAYVIYTSGSTGRPKGVEVTHANVMRLFSATEGLFEFTSADRWTMFHSIAFDFSVWELWGPLLYGGCVVMVPYLETRTPRAFRELLSRERITVLNQTPSAFRLLRDADAEADTPLYLRYVIFGGERLTSSDLIPWIEAHGDSHPDLINMYGITETTVHVTFRRLRREDVLGGRGSRIGRPIPDLECLLTDAAGNLVPLGVRGEICVAGPGLAKGYLGQPELTGQRFVPHPFRPRERLYRSGDVGRRLPSGEIEYFGRLDHQVQLHGFRIELGEVENAVSGLEEVVACHAMVRHDDAKPRLVAYVVTSTGEQLPISSSRQKLAARLPGYMLPSAIVTVESLPLTANGKIDQRALPAPMVAAGAPSATPSETTDSTRNLAASTVDQIRQVFAEVLGLPSVGADDNFFDIGGDSMHAVQLSAKARALGLAVEVQDLFQCQTPEQLAAGMIRTGSAGAALQSEPRTPMVEGPQPSDLPPGVEDAYPLAALQAGMLLHSRVDGPCIYHDVFSYLVDAPWDEIAFRAAVDVVTARHPILRTTFDLSGYSRPLQVVREEVCTPLTVIDLSGQSAAEQEATVAAWMEAESSAAMQWQTQTPFGVVIHVRDGERFELGLTVHHALLDGWSVAELQRDLLVSYDALRTTGAPPARPRLQNHFREFVMLESEAEASPSRAFWLDRLQGFQTLRFAGDRLQHVRPKFRWIELPERIEAALVRMARSRHVPLKSTLLAAHLAVNGRLGATDDVLSGVVVNGRPETDDSASALGMFLNTVPLRIKMTAPDYAGLVDQAFAAERDLLPHRRVPLRAIQRDIGIGGLFETAFNFVSFDKAGASERTPVSAGARDSRTLRRKMIAHTNLPLVTIFAREYGALGIGIEYDPRLVSDEQFDAIVAAYLDAIEAIADGGSARLPVFRHETELNFLRPTGLVAPHVAANPQEVTRRQLERIWERVLGHPVVGTDSVRDCGGDSIDALVIGEHIATEFKCDPPLAELLDGATVQSLASTLTPAGTG</sequence>
<evidence type="ECO:0000259" key="8">
    <source>
        <dbReference type="PROSITE" id="PS50075"/>
    </source>
</evidence>
<dbReference type="Pfam" id="PF00550">
    <property type="entry name" value="PP-binding"/>
    <property type="match status" value="3"/>
</dbReference>
<evidence type="ECO:0000256" key="3">
    <source>
        <dbReference type="ARBA" id="ARBA00009347"/>
    </source>
</evidence>
<name>B2HDZ2_MYCMM</name>
<dbReference type="InterPro" id="IPR009081">
    <property type="entry name" value="PP-bd_ACP"/>
</dbReference>
<dbReference type="FunFam" id="3.40.50.980:FF:000002">
    <property type="entry name" value="Enterobactin synthetase component F"/>
    <property type="match status" value="1"/>
</dbReference>
<dbReference type="InterPro" id="IPR045851">
    <property type="entry name" value="AMP-bd_C_sf"/>
</dbReference>
<dbReference type="PANTHER" id="PTHR45527">
    <property type="entry name" value="NONRIBOSOMAL PEPTIDE SYNTHETASE"/>
    <property type="match status" value="1"/>
</dbReference>
<dbReference type="Gene3D" id="1.10.1200.10">
    <property type="entry name" value="ACP-like"/>
    <property type="match status" value="3"/>
</dbReference>
<dbReference type="SUPFAM" id="SSF56645">
    <property type="entry name" value="Acyl-CoA dehydrogenase NM domain-like"/>
    <property type="match status" value="1"/>
</dbReference>
<dbReference type="SUPFAM" id="SSF52777">
    <property type="entry name" value="CoA-dependent acyltransferases"/>
    <property type="match status" value="6"/>
</dbReference>
<feature type="domain" description="Carrier" evidence="8">
    <location>
        <begin position="3081"/>
        <end position="3155"/>
    </location>
</feature>
<dbReference type="InterPro" id="IPR006162">
    <property type="entry name" value="Ppantetheine_attach_site"/>
</dbReference>
<evidence type="ECO:0000256" key="2">
    <source>
        <dbReference type="ARBA" id="ARBA00001974"/>
    </source>
</evidence>
<dbReference type="PANTHER" id="PTHR45527:SF14">
    <property type="entry name" value="PLIPASTATIN SYNTHASE SUBUNIT B"/>
    <property type="match status" value="1"/>
</dbReference>
<dbReference type="SUPFAM" id="SSF47336">
    <property type="entry name" value="ACP-like"/>
    <property type="match status" value="3"/>
</dbReference>
<dbReference type="EMBL" id="CP000854">
    <property type="protein sequence ID" value="ACC39708.1"/>
    <property type="molecule type" value="Genomic_DNA"/>
</dbReference>
<dbReference type="InterPro" id="IPR009100">
    <property type="entry name" value="AcylCoA_DH/oxidase_NM_dom_sf"/>
</dbReference>
<evidence type="ECO:0000256" key="5">
    <source>
        <dbReference type="ARBA" id="ARBA00022553"/>
    </source>
</evidence>
<comment type="similarity">
    <text evidence="3">Belongs to the acyl-CoA dehydrogenase family.</text>
</comment>
<gene>
    <name evidence="9" type="ordered locus">MMAR_1250</name>
</gene>
<evidence type="ECO:0000256" key="6">
    <source>
        <dbReference type="ARBA" id="ARBA00022630"/>
    </source>
</evidence>
<dbReference type="KEGG" id="mmi:MMAR_1250"/>
<dbReference type="CDD" id="cd00567">
    <property type="entry name" value="ACAD"/>
    <property type="match status" value="1"/>
</dbReference>
<protein>
    <submittedName>
        <fullName evidence="9">Peptide synthetase Nrp (Peptide synthase)</fullName>
    </submittedName>
</protein>
<dbReference type="GO" id="GO:0008610">
    <property type="term" value="P:lipid biosynthetic process"/>
    <property type="evidence" value="ECO:0007669"/>
    <property type="project" value="UniProtKB-ARBA"/>
</dbReference>